<organism evidence="2 3">
    <name type="scientific">Pseudoxanthomonas kaohsiungensis</name>
    <dbReference type="NCBI Taxonomy" id="283923"/>
    <lineage>
        <taxon>Bacteria</taxon>
        <taxon>Pseudomonadati</taxon>
        <taxon>Pseudomonadota</taxon>
        <taxon>Gammaproteobacteria</taxon>
        <taxon>Lysobacterales</taxon>
        <taxon>Lysobacteraceae</taxon>
        <taxon>Pseudoxanthomonas</taxon>
    </lineage>
</organism>
<feature type="region of interest" description="Disordered" evidence="1">
    <location>
        <begin position="27"/>
        <end position="50"/>
    </location>
</feature>
<evidence type="ECO:0000313" key="2">
    <source>
        <dbReference type="EMBL" id="MFD1043651.1"/>
    </source>
</evidence>
<evidence type="ECO:0000313" key="3">
    <source>
        <dbReference type="Proteomes" id="UP001597033"/>
    </source>
</evidence>
<dbReference type="Proteomes" id="UP001597033">
    <property type="component" value="Unassembled WGS sequence"/>
</dbReference>
<name>A0ABW3LYU7_9GAMM</name>
<protein>
    <submittedName>
        <fullName evidence="2">Uncharacterized protein</fullName>
    </submittedName>
</protein>
<evidence type="ECO:0000256" key="1">
    <source>
        <dbReference type="SAM" id="MobiDB-lite"/>
    </source>
</evidence>
<keyword evidence="3" id="KW-1185">Reference proteome</keyword>
<accession>A0ABW3LYU7</accession>
<dbReference type="EMBL" id="JBHTKN010000013">
    <property type="protein sequence ID" value="MFD1043651.1"/>
    <property type="molecule type" value="Genomic_DNA"/>
</dbReference>
<comment type="caution">
    <text evidence="2">The sequence shown here is derived from an EMBL/GenBank/DDBJ whole genome shotgun (WGS) entry which is preliminary data.</text>
</comment>
<gene>
    <name evidence="2" type="ORF">ACFQ2N_14960</name>
</gene>
<reference evidence="3" key="1">
    <citation type="journal article" date="2019" name="Int. J. Syst. Evol. Microbiol.">
        <title>The Global Catalogue of Microorganisms (GCM) 10K type strain sequencing project: providing services to taxonomists for standard genome sequencing and annotation.</title>
        <authorList>
            <consortium name="The Broad Institute Genomics Platform"/>
            <consortium name="The Broad Institute Genome Sequencing Center for Infectious Disease"/>
            <person name="Wu L."/>
            <person name="Ma J."/>
        </authorList>
    </citation>
    <scope>NUCLEOTIDE SEQUENCE [LARGE SCALE GENOMIC DNA]</scope>
    <source>
        <strain evidence="3">CCUG 55854</strain>
    </source>
</reference>
<feature type="compositionally biased region" description="Low complexity" evidence="1">
    <location>
        <begin position="37"/>
        <end position="50"/>
    </location>
</feature>
<dbReference type="RefSeq" id="WP_162375761.1">
    <property type="nucleotide sequence ID" value="NZ_JBHTKN010000013.1"/>
</dbReference>
<sequence>MAVIVAVIVGKAVVGSFRRRVHKAMHTPDLVEHRPHQQPQYQQCQETGTQ</sequence>
<proteinExistence type="predicted"/>